<proteinExistence type="predicted"/>
<keyword evidence="2 3" id="KW-0808">Transferase</keyword>
<dbReference type="Gene3D" id="3.40.50.12710">
    <property type="match status" value="1"/>
</dbReference>
<dbReference type="Proteomes" id="UP000500857">
    <property type="component" value="Chromosome"/>
</dbReference>
<dbReference type="PANTHER" id="PTHR12049">
    <property type="entry name" value="PROTEIN ARGININE METHYLTRANSFERASE NDUFAF7, MITOCHONDRIAL"/>
    <property type="match status" value="1"/>
</dbReference>
<dbReference type="InterPro" id="IPR003788">
    <property type="entry name" value="NDUFAF7"/>
</dbReference>
<dbReference type="Pfam" id="PF02636">
    <property type="entry name" value="Methyltransf_28"/>
    <property type="match status" value="1"/>
</dbReference>
<evidence type="ECO:0000313" key="4">
    <source>
        <dbReference type="Proteomes" id="UP000500857"/>
    </source>
</evidence>
<dbReference type="GO" id="GO:0032259">
    <property type="term" value="P:methylation"/>
    <property type="evidence" value="ECO:0007669"/>
    <property type="project" value="UniProtKB-KW"/>
</dbReference>
<dbReference type="RefSeq" id="WP_168568513.1">
    <property type="nucleotide sequence ID" value="NZ_CP051167.1"/>
</dbReference>
<evidence type="ECO:0000256" key="1">
    <source>
        <dbReference type="ARBA" id="ARBA00022603"/>
    </source>
</evidence>
<keyword evidence="1 3" id="KW-0489">Methyltransferase</keyword>
<name>A0A6H1TUR6_9CYAN</name>
<dbReference type="KEGG" id="oxy:HCG48_07010"/>
<dbReference type="SUPFAM" id="SSF53335">
    <property type="entry name" value="S-adenosyl-L-methionine-dependent methyltransferases"/>
    <property type="match status" value="1"/>
</dbReference>
<reference evidence="3 4" key="1">
    <citation type="submission" date="2020-04" db="EMBL/GenBank/DDBJ databases">
        <authorList>
            <person name="Basu S."/>
            <person name="Maruthanayagam V."/>
            <person name="Chakraborty S."/>
            <person name="Pramanik A."/>
            <person name="Mukherjee J."/>
            <person name="Brink B."/>
        </authorList>
    </citation>
    <scope>NUCLEOTIDE SEQUENCE [LARGE SCALE GENOMIC DNA]</scope>
    <source>
        <strain evidence="3 4">AP17</strain>
    </source>
</reference>
<evidence type="ECO:0000256" key="2">
    <source>
        <dbReference type="ARBA" id="ARBA00022679"/>
    </source>
</evidence>
<evidence type="ECO:0000313" key="3">
    <source>
        <dbReference type="EMBL" id="QIZ70358.1"/>
    </source>
</evidence>
<dbReference type="EMBL" id="CP051167">
    <property type="protein sequence ID" value="QIZ70358.1"/>
    <property type="molecule type" value="Genomic_DNA"/>
</dbReference>
<dbReference type="PANTHER" id="PTHR12049:SF7">
    <property type="entry name" value="PROTEIN ARGININE METHYLTRANSFERASE NDUFAF7, MITOCHONDRIAL"/>
    <property type="match status" value="1"/>
</dbReference>
<accession>A0A6H1TUR6</accession>
<dbReference type="GO" id="GO:0035243">
    <property type="term" value="F:protein-arginine omega-N symmetric methyltransferase activity"/>
    <property type="evidence" value="ECO:0007669"/>
    <property type="project" value="TreeGrafter"/>
</dbReference>
<gene>
    <name evidence="3" type="ORF">HCG48_07010</name>
</gene>
<dbReference type="AlphaFoldDB" id="A0A6H1TUR6"/>
<sequence>MHSNPKLFQTLAEIIESRPERRITFAEYMDLALYHEPYGYYASEWSKIGGAGDFITSPHLSCDFGETLAVQFVEMWEILGRPSPFHLVEMGAGQGLICGDVLQYLRENHRDCLEVLDYAIVEKSPAMRGFQQGRLNPLAAKMGVKLRWCTWEEVGEESIIGCLFSNELVDAFPVHQVVFEGGQLREIYVTVDGEGFAEVSGDLSTEAIADYFDRLGIDWSESHYPEGYRTEVNLAAVDWIDGVAAKLHCGYVLTVDYGYPASRYYAPARDRGTLQCYYRHNYHDNPYLYVGQQDITAHVDFTTLEQRGQARGLETLGRTQQGLFLMALGWGDRLAALSRGENLDISTVLQRREVLHRAIDPLGLGGFGVLVQCKGLDANRRQQSLRGLKTPPML</sequence>
<dbReference type="InterPro" id="IPR038375">
    <property type="entry name" value="NDUFAF7_sf"/>
</dbReference>
<keyword evidence="4" id="KW-1185">Reference proteome</keyword>
<dbReference type="InterPro" id="IPR029063">
    <property type="entry name" value="SAM-dependent_MTases_sf"/>
</dbReference>
<protein>
    <submittedName>
        <fullName evidence="3">Class I SAM-dependent methyltransferase</fullName>
    </submittedName>
</protein>
<organism evidence="3 4">
    <name type="scientific">Oxynema aestuarii AP17</name>
    <dbReference type="NCBI Taxonomy" id="2064643"/>
    <lineage>
        <taxon>Bacteria</taxon>
        <taxon>Bacillati</taxon>
        <taxon>Cyanobacteriota</taxon>
        <taxon>Cyanophyceae</taxon>
        <taxon>Oscillatoriophycideae</taxon>
        <taxon>Oscillatoriales</taxon>
        <taxon>Oscillatoriaceae</taxon>
        <taxon>Oxynema</taxon>
        <taxon>Oxynema aestuarii</taxon>
    </lineage>
</organism>